<comment type="caution">
    <text evidence="4">The sequence shown here is derived from an EMBL/GenBank/DDBJ whole genome shotgun (WGS) entry which is preliminary data.</text>
</comment>
<keyword evidence="5" id="KW-1185">Reference proteome</keyword>
<accession>A0A245ZEJ5</accession>
<dbReference type="Pfam" id="PF00106">
    <property type="entry name" value="adh_short"/>
    <property type="match status" value="1"/>
</dbReference>
<comment type="similarity">
    <text evidence="1 3">Belongs to the short-chain dehydrogenases/reductases (SDR) family.</text>
</comment>
<evidence type="ECO:0000313" key="5">
    <source>
        <dbReference type="Proteomes" id="UP000197783"/>
    </source>
</evidence>
<evidence type="ECO:0000256" key="1">
    <source>
        <dbReference type="ARBA" id="ARBA00006484"/>
    </source>
</evidence>
<sequence>MAFDLGGRTALITGASSGLGAHFAEIFVAAGAQVVIGARRVDRVEALAARLGDKALPVAIDVTDEHSIAAAFNAAEAHFGTVDTVIANAGVANGGRTVDVEPAKLRQTIDTNFTGVLLTAREGARRMIAAGSRESGRGRVVLVGSITAHVTGHGDSAYAASKAAVAHLGRNLAREWVRQGINVNVIQPGYIQTEIAGDWFESEGGAKQIAGWHRRRFMPIDVLDPQLLYFASDASAMVTGSVIDIDDGQSL</sequence>
<dbReference type="AlphaFoldDB" id="A0A245ZEJ5"/>
<dbReference type="FunFam" id="3.40.50.720:FF:000084">
    <property type="entry name" value="Short-chain dehydrogenase reductase"/>
    <property type="match status" value="1"/>
</dbReference>
<dbReference type="PRINTS" id="PR00080">
    <property type="entry name" value="SDRFAMILY"/>
</dbReference>
<dbReference type="OrthoDB" id="9796652at2"/>
<dbReference type="CDD" id="cd05233">
    <property type="entry name" value="SDR_c"/>
    <property type="match status" value="1"/>
</dbReference>
<dbReference type="EC" id="1.1.1.100" evidence="4"/>
<name>A0A245ZEJ5_9SPHN</name>
<dbReference type="PROSITE" id="PS00061">
    <property type="entry name" value="ADH_SHORT"/>
    <property type="match status" value="1"/>
</dbReference>
<dbReference type="InterPro" id="IPR002347">
    <property type="entry name" value="SDR_fam"/>
</dbReference>
<dbReference type="PANTHER" id="PTHR43669">
    <property type="entry name" value="5-KETO-D-GLUCONATE 5-REDUCTASE"/>
    <property type="match status" value="1"/>
</dbReference>
<evidence type="ECO:0000256" key="3">
    <source>
        <dbReference type="RuleBase" id="RU000363"/>
    </source>
</evidence>
<evidence type="ECO:0000313" key="4">
    <source>
        <dbReference type="EMBL" id="OWK28167.1"/>
    </source>
</evidence>
<organism evidence="4 5">
    <name type="scientific">Sphingomonas mucosissima</name>
    <dbReference type="NCBI Taxonomy" id="370959"/>
    <lineage>
        <taxon>Bacteria</taxon>
        <taxon>Pseudomonadati</taxon>
        <taxon>Pseudomonadota</taxon>
        <taxon>Alphaproteobacteria</taxon>
        <taxon>Sphingomonadales</taxon>
        <taxon>Sphingomonadaceae</taxon>
        <taxon>Sphingomonas</taxon>
    </lineage>
</organism>
<protein>
    <submittedName>
        <fullName evidence="4">3-oxoacyl-[acyl-carrier-protein] reductase FabG</fullName>
        <ecNumber evidence="4">1.1.1.100</ecNumber>
    </submittedName>
</protein>
<dbReference type="InterPro" id="IPR036291">
    <property type="entry name" value="NAD(P)-bd_dom_sf"/>
</dbReference>
<evidence type="ECO:0000256" key="2">
    <source>
        <dbReference type="ARBA" id="ARBA00023002"/>
    </source>
</evidence>
<dbReference type="SUPFAM" id="SSF51735">
    <property type="entry name" value="NAD(P)-binding Rossmann-fold domains"/>
    <property type="match status" value="1"/>
</dbReference>
<dbReference type="Gene3D" id="3.40.50.720">
    <property type="entry name" value="NAD(P)-binding Rossmann-like Domain"/>
    <property type="match status" value="1"/>
</dbReference>
<dbReference type="EMBL" id="NBBJ01000006">
    <property type="protein sequence ID" value="OWK28167.1"/>
    <property type="molecule type" value="Genomic_DNA"/>
</dbReference>
<dbReference type="GO" id="GO:0004316">
    <property type="term" value="F:3-oxoacyl-[acyl-carrier-protein] reductase (NADPH) activity"/>
    <property type="evidence" value="ECO:0007669"/>
    <property type="project" value="UniProtKB-EC"/>
</dbReference>
<gene>
    <name evidence="4" type="primary">fabG_8</name>
    <name evidence="4" type="ORF">SPMU_30230</name>
</gene>
<dbReference type="InterPro" id="IPR020904">
    <property type="entry name" value="Sc_DH/Rdtase_CS"/>
</dbReference>
<dbReference type="Proteomes" id="UP000197783">
    <property type="component" value="Unassembled WGS sequence"/>
</dbReference>
<proteinExistence type="inferred from homology"/>
<dbReference type="PRINTS" id="PR00081">
    <property type="entry name" value="GDHRDH"/>
</dbReference>
<reference evidence="4 5" key="1">
    <citation type="submission" date="2017-03" db="EMBL/GenBank/DDBJ databases">
        <title>Genome sequence of Sphingomonas mucosissima DSM 17494.</title>
        <authorList>
            <person name="Poehlein A."/>
            <person name="Wuebbeler J.H."/>
            <person name="Steinbuechel A."/>
            <person name="Daniel R."/>
        </authorList>
    </citation>
    <scope>NUCLEOTIDE SEQUENCE [LARGE SCALE GENOMIC DNA]</scope>
    <source>
        <strain evidence="4 5">DSM 17494</strain>
    </source>
</reference>
<dbReference type="PANTHER" id="PTHR43669:SF3">
    <property type="entry name" value="ALCOHOL DEHYDROGENASE, PUTATIVE (AFU_ORTHOLOGUE AFUA_3G03445)-RELATED"/>
    <property type="match status" value="1"/>
</dbReference>
<dbReference type="RefSeq" id="WP_088334841.1">
    <property type="nucleotide sequence ID" value="NZ_NBBJ01000006.1"/>
</dbReference>
<keyword evidence="2 4" id="KW-0560">Oxidoreductase</keyword>